<evidence type="ECO:0000313" key="2">
    <source>
        <dbReference type="Proteomes" id="UP000249254"/>
    </source>
</evidence>
<evidence type="ECO:0000313" key="1">
    <source>
        <dbReference type="EMBL" id="RAK54249.1"/>
    </source>
</evidence>
<dbReference type="OrthoDB" id="7210877at2"/>
<dbReference type="RefSeq" id="WP_111528000.1">
    <property type="nucleotide sequence ID" value="NZ_JBHRSG010000002.1"/>
</dbReference>
<dbReference type="InterPro" id="IPR037914">
    <property type="entry name" value="SpoVT-AbrB_sf"/>
</dbReference>
<protein>
    <recommendedName>
        <fullName evidence="3">AbrB/MazE/SpoVT family DNA-binding domain-containing protein</fullName>
    </recommendedName>
</protein>
<sequence length="77" mass="8510">MIALKVEKIGDQIAVVLTEEALEVLDLQVGCDLHLERAGDGSVLCSVTQETWVEDPHARGRAFLKRYTKSLDRLTAS</sequence>
<dbReference type="EMBL" id="QFYQ01000001">
    <property type="protein sequence ID" value="RAK54249.1"/>
    <property type="molecule type" value="Genomic_DNA"/>
</dbReference>
<dbReference type="AlphaFoldDB" id="A0A328AHX7"/>
<comment type="caution">
    <text evidence="1">The sequence shown here is derived from an EMBL/GenBank/DDBJ whole genome shotgun (WGS) entry which is preliminary data.</text>
</comment>
<proteinExistence type="predicted"/>
<gene>
    <name evidence="1" type="ORF">DJ017_06785</name>
</gene>
<evidence type="ECO:0008006" key="3">
    <source>
        <dbReference type="Google" id="ProtNLM"/>
    </source>
</evidence>
<reference evidence="2" key="1">
    <citation type="submission" date="2018-05" db="EMBL/GenBank/DDBJ databases">
        <authorList>
            <person name="Li X."/>
        </authorList>
    </citation>
    <scope>NUCLEOTIDE SEQUENCE [LARGE SCALE GENOMIC DNA]</scope>
    <source>
        <strain evidence="2">LX32</strain>
    </source>
</reference>
<organism evidence="1 2">
    <name type="scientific">Phenylobacterium soli</name>
    <dbReference type="NCBI Taxonomy" id="2170551"/>
    <lineage>
        <taxon>Bacteria</taxon>
        <taxon>Pseudomonadati</taxon>
        <taxon>Pseudomonadota</taxon>
        <taxon>Alphaproteobacteria</taxon>
        <taxon>Caulobacterales</taxon>
        <taxon>Caulobacteraceae</taxon>
        <taxon>Phenylobacterium</taxon>
    </lineage>
</organism>
<accession>A0A328AHX7</accession>
<name>A0A328AHX7_9CAUL</name>
<dbReference type="SUPFAM" id="SSF89447">
    <property type="entry name" value="AbrB/MazE/MraZ-like"/>
    <property type="match status" value="1"/>
</dbReference>
<dbReference type="Proteomes" id="UP000249254">
    <property type="component" value="Unassembled WGS sequence"/>
</dbReference>
<keyword evidence="2" id="KW-1185">Reference proteome</keyword>